<accession>A0A859FH11</accession>
<dbReference type="Gene3D" id="1.10.260.40">
    <property type="entry name" value="lambda repressor-like DNA-binding domains"/>
    <property type="match status" value="1"/>
</dbReference>
<dbReference type="KEGG" id="psua:FLK61_35330"/>
<dbReference type="SUPFAM" id="SSF47413">
    <property type="entry name" value="lambda repressor-like DNA-binding domains"/>
    <property type="match status" value="1"/>
</dbReference>
<dbReference type="CDD" id="cd00093">
    <property type="entry name" value="HTH_XRE"/>
    <property type="match status" value="1"/>
</dbReference>
<dbReference type="GO" id="GO:0003677">
    <property type="term" value="F:DNA binding"/>
    <property type="evidence" value="ECO:0007669"/>
    <property type="project" value="UniProtKB-KW"/>
</dbReference>
<dbReference type="PANTHER" id="PTHR46558">
    <property type="entry name" value="TRACRIPTIONAL REGULATORY PROTEIN-RELATED-RELATED"/>
    <property type="match status" value="1"/>
</dbReference>
<reference evidence="4" key="1">
    <citation type="submission" date="2019-07" db="EMBL/GenBank/DDBJ databases">
        <title>Bacillus alkalisoli sp. nov. isolated from saline soil.</title>
        <authorList>
            <person name="Sun J.-Q."/>
            <person name="Xu L."/>
        </authorList>
    </citation>
    <scope>NUCLEOTIDE SEQUENCE [LARGE SCALE GENOMIC DNA]</scope>
    <source>
        <strain evidence="4">M4U3P1</strain>
    </source>
</reference>
<evidence type="ECO:0000256" key="1">
    <source>
        <dbReference type="ARBA" id="ARBA00023125"/>
    </source>
</evidence>
<dbReference type="Proteomes" id="UP000318138">
    <property type="component" value="Chromosome"/>
</dbReference>
<evidence type="ECO:0000313" key="4">
    <source>
        <dbReference type="Proteomes" id="UP000318138"/>
    </source>
</evidence>
<name>A0A859FH11_9BACI</name>
<proteinExistence type="predicted"/>
<gene>
    <name evidence="3" type="ORF">FLK61_35330</name>
</gene>
<dbReference type="Pfam" id="PF12844">
    <property type="entry name" value="HTH_19"/>
    <property type="match status" value="1"/>
</dbReference>
<dbReference type="RefSeq" id="WP_176009924.1">
    <property type="nucleotide sequence ID" value="NZ_CP041372.2"/>
</dbReference>
<dbReference type="PANTHER" id="PTHR46558:SF14">
    <property type="entry name" value="HTH-TYPE TRANSCRIPTIONAL REGULATOR ANSR"/>
    <property type="match status" value="1"/>
</dbReference>
<dbReference type="AlphaFoldDB" id="A0A859FH11"/>
<evidence type="ECO:0000259" key="2">
    <source>
        <dbReference type="PROSITE" id="PS50943"/>
    </source>
</evidence>
<protein>
    <submittedName>
        <fullName evidence="3">Helix-turn-helix transcriptional regulator</fullName>
    </submittedName>
</protein>
<dbReference type="PROSITE" id="PS50943">
    <property type="entry name" value="HTH_CROC1"/>
    <property type="match status" value="1"/>
</dbReference>
<dbReference type="InterPro" id="IPR010982">
    <property type="entry name" value="Lambda_DNA-bd_dom_sf"/>
</dbReference>
<keyword evidence="4" id="KW-1185">Reference proteome</keyword>
<dbReference type="EMBL" id="CP041372">
    <property type="protein sequence ID" value="QKS71942.1"/>
    <property type="molecule type" value="Genomic_DNA"/>
</dbReference>
<keyword evidence="1" id="KW-0238">DNA-binding</keyword>
<organism evidence="3 4">
    <name type="scientific">Paenalkalicoccus suaedae</name>
    <dbReference type="NCBI Taxonomy" id="2592382"/>
    <lineage>
        <taxon>Bacteria</taxon>
        <taxon>Bacillati</taxon>
        <taxon>Bacillota</taxon>
        <taxon>Bacilli</taxon>
        <taxon>Bacillales</taxon>
        <taxon>Bacillaceae</taxon>
        <taxon>Paenalkalicoccus</taxon>
    </lineage>
</organism>
<dbReference type="InterPro" id="IPR001387">
    <property type="entry name" value="Cro/C1-type_HTH"/>
</dbReference>
<evidence type="ECO:0000313" key="3">
    <source>
        <dbReference type="EMBL" id="QKS71942.1"/>
    </source>
</evidence>
<sequence length="130" mass="15361">MLGQRLQYLRSNRKKTQEDIAKIIGITRPAYTAYEKGKRKPDYDTLTKIAEFYDVSTDYLLGRVNDPEPQKITGADLQREAGEHGIDMFFYNQADWDNLTEQDIEELRNHFKWVVEKRKQMDEEAKKKGE</sequence>
<dbReference type="SMART" id="SM00530">
    <property type="entry name" value="HTH_XRE"/>
    <property type="match status" value="1"/>
</dbReference>
<feature type="domain" description="HTH cro/C1-type" evidence="2">
    <location>
        <begin position="6"/>
        <end position="60"/>
    </location>
</feature>